<feature type="transmembrane region" description="Helical" evidence="1">
    <location>
        <begin position="1459"/>
        <end position="1481"/>
    </location>
</feature>
<dbReference type="OrthoDB" id="297383at2759"/>
<dbReference type="EMBL" id="CAJJDN010000163">
    <property type="protein sequence ID" value="CAD8125976.1"/>
    <property type="molecule type" value="Genomic_DNA"/>
</dbReference>
<dbReference type="PANTHER" id="PTHR11319">
    <property type="entry name" value="G PROTEIN-COUPLED RECEPTOR-RELATED"/>
    <property type="match status" value="1"/>
</dbReference>
<sequence length="1974" mass="228981">MIYIECQLQTSQLFDYLNEISVRYIQFEYNLIQGQNEPCRLKNKQIFSKIAQYVFSIQQIDIKFKGILLQSTNSINLSIIPQLKISNFTTISFENINFYFEDNENYFNRNSFIFIDNLKNKMTLNLIDCKLESESALKTDQIFKINSNIPYSLYITNLLISNIKLHQSDIFSFISLNNLSQNQIQISNMTIRNCIFTNSTLFKFQANINHLQYQSRLTNISIFDTTFIFSNFFICNGLFDYTVGTLQIHQISLHNVKILQNSNIFWISVIESAKIKSLSLTNSHLQNNSILYSSNVINLQDFIVNQTLIESSSLIHNKVEYSKSQLALNQSQNILVKNLQVLNTHYNNKQQIISIVKYNEIDQLMFNITNLIIQNCISNKKLQNTQVSFDQVMIYIECQLQDMDFLKWPYLIQTVQKQEIFNFSQDQKYFSNVLHSNIDCVSQFAIMELYFFLYVGQYKNIIIDNLNVSNCLSFNTPFIIFKGYDLMQKIVEETIYVQDSQFNSNLLIISTRNKNTALIFLESKQKGLITFINTKFSYNHLNQYYQALPQISSTTLLLSLKYGNVILQGCQFNQNLVTNSTDSILYIDSEQLYVKDSNFTNNNIMNYTLLSRYTILSSAQDISVINFKFIFPIKSNSGNAIQNIKVDSSFSIFGGGFYIIATGISIINITNSEFSNTRTTLSSLYFSKGGCFYIDAVSAELTLKIKNVTFDTSFSRYDGGAIYIIPSEVSNIIEFDQLIVKDCFSIYNQFFSYVLLKKETVKSQIVFKNIYFYSTKEGLENYYSYLDDITDDDVFNIIKSNPLVYVEFGNVSIYNCSFQSIYMQFLVKIVQAQQILLSNIKIINCTVGFSPLIQLNLRQLIFIVHDANLQIFNLQIIQVYQIIKTEERLCLIINTAIPFSLNCPLKITQIKTQITDNIDNQQNLNQLICNQAKILKNQSFTFGLIEIELINIRHKLLIEKMDIQNVQCPKCLFGLIKIFDIQQQDKQNIKFSQIIITNSECGRTGCLSIVKNTNEFIIQDPTINYRILQQHNYENLLDNMKYQMIIEKSKFMNNTAQYGGSLLIIRVNTIIKDCILKNNLADIGGAIYYQSENEEIYILDSKIIENKAKIAGGLYLNYQSLQLTKQLDLYLDDNNSTLYGSNALDKPRSLTLSVNIYQMLLEKKNIKNIDNQIVEQIIINPYKTLGSESENSQLILPSGIRIASYRYFDPIQSEFIPYNLKFRIIALDNFQEQIMGLQGSTCNLQPKAFNLSSQKEEYDIQFSLSQYDVQFDEQSGDYNLDNLIIYFNPNYDQDLVLRLQIQCSSVSVPLYENSAPFQIYDYITNYTLQVDIRTFPCQLGEFLNQTSGGCVLCDKFQNQYQVSQTAQNCSYKDDTKIKSVESSMIELREHYWRAYYYSQNIEYCYHLKENCQGGWRSGDQSCILGHIGALCEQCDLYNSRGSGSYSISSTYKCGSCDEIAYYVITIIFVSIWTLISTLMSVSSTKLIIEEFVKGLSLKAFGVRIAIKEAQTAILIKVFTNYLQIISTISTFQLQVPVGLASVINSVGNPIESLAYSLDCFLVNITNILIIYFRIIWSLVITSSYIVIIFSFVGIATITKIIKFNFSFISTSLIYLFIFLQPNLIGIIISLLSYRSISNEQWIQGNVAYRYDTVQHAKWAITFCFPLLITFGFIIPCFLWYGVYNNKHHLDFSQVRKKWGYLYNEYRIHAYFWETLKIMQKEIIIIVLAYYDDLVPLKASLVFLVLFCYSFIAIKKKPYMTGQLNLIDTQSTVICAISIILASSIYTAQQQQLHEIVWPFYIIIAFLNGFYILRMIISILFAYFYKLHDKIDIIKELISKQFPTAVKSHPCFRHFFETHKNQQARIKLKFAKLREYLLPQARLIIDLKKLKRLETSSKNIILKRSNKNKKETEQQQFSAEIFSANSPNLLQQNQIKKNEFSFPSSIREQQSFFIQFQRDDKKQYQHPENYKRKNV</sequence>
<keyword evidence="1" id="KW-0472">Membrane</keyword>
<feature type="transmembrane region" description="Helical" evidence="1">
    <location>
        <begin position="1765"/>
        <end position="1785"/>
    </location>
</feature>
<feature type="transmembrane region" description="Helical" evidence="1">
    <location>
        <begin position="1736"/>
        <end position="1753"/>
    </location>
</feature>
<evidence type="ECO:0000313" key="3">
    <source>
        <dbReference type="Proteomes" id="UP000692954"/>
    </source>
</evidence>
<reference evidence="2" key="1">
    <citation type="submission" date="2021-01" db="EMBL/GenBank/DDBJ databases">
        <authorList>
            <consortium name="Genoscope - CEA"/>
            <person name="William W."/>
        </authorList>
    </citation>
    <scope>NUCLEOTIDE SEQUENCE</scope>
</reference>
<comment type="caution">
    <text evidence="2">The sequence shown here is derived from an EMBL/GenBank/DDBJ whole genome shotgun (WGS) entry which is preliminary data.</text>
</comment>
<dbReference type="PANTHER" id="PTHR11319:SF35">
    <property type="entry name" value="OUTER MEMBRANE PROTEIN PMPC-RELATED"/>
    <property type="match status" value="1"/>
</dbReference>
<gene>
    <name evidence="2" type="ORF">PSON_ATCC_30995.1.T1630113</name>
</gene>
<protein>
    <recommendedName>
        <fullName evidence="4">Transmembrane protein</fullName>
    </recommendedName>
</protein>
<feature type="transmembrane region" description="Helical" evidence="1">
    <location>
        <begin position="1584"/>
        <end position="1601"/>
    </location>
</feature>
<accession>A0A8S1RCE0</accession>
<name>A0A8S1RCE0_9CILI</name>
<feature type="transmembrane region" description="Helical" evidence="1">
    <location>
        <begin position="1658"/>
        <end position="1682"/>
    </location>
</feature>
<keyword evidence="3" id="KW-1185">Reference proteome</keyword>
<evidence type="ECO:0000256" key="1">
    <source>
        <dbReference type="SAM" id="Phobius"/>
    </source>
</evidence>
<dbReference type="Proteomes" id="UP000692954">
    <property type="component" value="Unassembled WGS sequence"/>
</dbReference>
<evidence type="ECO:0000313" key="2">
    <source>
        <dbReference type="EMBL" id="CAD8125976.1"/>
    </source>
</evidence>
<organism evidence="2 3">
    <name type="scientific">Paramecium sonneborni</name>
    <dbReference type="NCBI Taxonomy" id="65129"/>
    <lineage>
        <taxon>Eukaryota</taxon>
        <taxon>Sar</taxon>
        <taxon>Alveolata</taxon>
        <taxon>Ciliophora</taxon>
        <taxon>Intramacronucleata</taxon>
        <taxon>Oligohymenophorea</taxon>
        <taxon>Peniculida</taxon>
        <taxon>Parameciidae</taxon>
        <taxon>Paramecium</taxon>
    </lineage>
</organism>
<feature type="transmembrane region" description="Helical" evidence="1">
    <location>
        <begin position="1797"/>
        <end position="1824"/>
    </location>
</feature>
<proteinExistence type="predicted"/>
<feature type="transmembrane region" description="Helical" evidence="1">
    <location>
        <begin position="1613"/>
        <end position="1633"/>
    </location>
</feature>
<keyword evidence="1" id="KW-1133">Transmembrane helix</keyword>
<evidence type="ECO:0008006" key="4">
    <source>
        <dbReference type="Google" id="ProtNLM"/>
    </source>
</evidence>
<keyword evidence="1" id="KW-0812">Transmembrane</keyword>